<feature type="non-terminal residue" evidence="1">
    <location>
        <position position="1"/>
    </location>
</feature>
<dbReference type="AlphaFoldDB" id="A0A0F9EVQ4"/>
<gene>
    <name evidence="1" type="ORF">LCGC14_2381080</name>
</gene>
<name>A0A0F9EVQ4_9ZZZZ</name>
<reference evidence="1" key="1">
    <citation type="journal article" date="2015" name="Nature">
        <title>Complex archaea that bridge the gap between prokaryotes and eukaryotes.</title>
        <authorList>
            <person name="Spang A."/>
            <person name="Saw J.H."/>
            <person name="Jorgensen S.L."/>
            <person name="Zaremba-Niedzwiedzka K."/>
            <person name="Martijn J."/>
            <person name="Lind A.E."/>
            <person name="van Eijk R."/>
            <person name="Schleper C."/>
            <person name="Guy L."/>
            <person name="Ettema T.J."/>
        </authorList>
    </citation>
    <scope>NUCLEOTIDE SEQUENCE</scope>
</reference>
<evidence type="ECO:0000313" key="1">
    <source>
        <dbReference type="EMBL" id="KKL27848.1"/>
    </source>
</evidence>
<sequence>DPETIKSLRRFRRCRQEELNGKEPKDSCDMALVREVMES</sequence>
<dbReference type="EMBL" id="LAZR01035313">
    <property type="protein sequence ID" value="KKL27848.1"/>
    <property type="molecule type" value="Genomic_DNA"/>
</dbReference>
<organism evidence="1">
    <name type="scientific">marine sediment metagenome</name>
    <dbReference type="NCBI Taxonomy" id="412755"/>
    <lineage>
        <taxon>unclassified sequences</taxon>
        <taxon>metagenomes</taxon>
        <taxon>ecological metagenomes</taxon>
    </lineage>
</organism>
<proteinExistence type="predicted"/>
<protein>
    <submittedName>
        <fullName evidence="1">Uncharacterized protein</fullName>
    </submittedName>
</protein>
<accession>A0A0F9EVQ4</accession>
<comment type="caution">
    <text evidence="1">The sequence shown here is derived from an EMBL/GenBank/DDBJ whole genome shotgun (WGS) entry which is preliminary data.</text>
</comment>